<gene>
    <name evidence="6" type="ORF">GWI72_13090</name>
</gene>
<protein>
    <submittedName>
        <fullName evidence="6">Histone deacetylase family protein</fullName>
    </submittedName>
</protein>
<dbReference type="RefSeq" id="WP_161676628.1">
    <property type="nucleotide sequence ID" value="NZ_JAABLP010000003.1"/>
</dbReference>
<comment type="similarity">
    <text evidence="2">Belongs to the histone deacetylase family.</text>
</comment>
<comment type="caution">
    <text evidence="6">The sequence shown here is derived from an EMBL/GenBank/DDBJ whole genome shotgun (WGS) entry which is preliminary data.</text>
</comment>
<keyword evidence="3" id="KW-0479">Metal-binding</keyword>
<accession>A0A7X5F3P3</accession>
<keyword evidence="7" id="KW-1185">Reference proteome</keyword>
<evidence type="ECO:0000256" key="1">
    <source>
        <dbReference type="ARBA" id="ARBA00001947"/>
    </source>
</evidence>
<dbReference type="PANTHER" id="PTHR10625:SF17">
    <property type="entry name" value="HISTONE DEACETYLASE 8"/>
    <property type="match status" value="1"/>
</dbReference>
<evidence type="ECO:0000256" key="4">
    <source>
        <dbReference type="ARBA" id="ARBA00022801"/>
    </source>
</evidence>
<dbReference type="GO" id="GO:0046872">
    <property type="term" value="F:metal ion binding"/>
    <property type="evidence" value="ECO:0007669"/>
    <property type="project" value="UniProtKB-KW"/>
</dbReference>
<name>A0A7X5F3P3_9HYPH</name>
<dbReference type="GO" id="GO:0040029">
    <property type="term" value="P:epigenetic regulation of gene expression"/>
    <property type="evidence" value="ECO:0007669"/>
    <property type="project" value="TreeGrafter"/>
</dbReference>
<evidence type="ECO:0000313" key="7">
    <source>
        <dbReference type="Proteomes" id="UP000586722"/>
    </source>
</evidence>
<dbReference type="InterPro" id="IPR023801">
    <property type="entry name" value="His_deacetylse_dom"/>
</dbReference>
<dbReference type="InterPro" id="IPR037138">
    <property type="entry name" value="His_deacetylse_dom_sf"/>
</dbReference>
<dbReference type="InterPro" id="IPR000286">
    <property type="entry name" value="HDACs"/>
</dbReference>
<dbReference type="SUPFAM" id="SSF52768">
    <property type="entry name" value="Arginase/deacetylase"/>
    <property type="match status" value="1"/>
</dbReference>
<evidence type="ECO:0000313" key="6">
    <source>
        <dbReference type="EMBL" id="NBN79207.1"/>
    </source>
</evidence>
<keyword evidence="4" id="KW-0378">Hydrolase</keyword>
<proteinExistence type="inferred from homology"/>
<evidence type="ECO:0000256" key="5">
    <source>
        <dbReference type="ARBA" id="ARBA00022833"/>
    </source>
</evidence>
<dbReference type="AlphaFoldDB" id="A0A7X5F3P3"/>
<dbReference type="PANTHER" id="PTHR10625">
    <property type="entry name" value="HISTONE DEACETYLASE HDAC1-RELATED"/>
    <property type="match status" value="1"/>
</dbReference>
<dbReference type="EMBL" id="JAABLQ010000001">
    <property type="protein sequence ID" value="NBN79207.1"/>
    <property type="molecule type" value="Genomic_DNA"/>
</dbReference>
<dbReference type="Pfam" id="PF00850">
    <property type="entry name" value="Hist_deacetyl"/>
    <property type="match status" value="1"/>
</dbReference>
<dbReference type="GO" id="GO:0004407">
    <property type="term" value="F:histone deacetylase activity"/>
    <property type="evidence" value="ECO:0007669"/>
    <property type="project" value="TreeGrafter"/>
</dbReference>
<comment type="cofactor">
    <cofactor evidence="1">
        <name>Zn(2+)</name>
        <dbReference type="ChEBI" id="CHEBI:29105"/>
    </cofactor>
</comment>
<dbReference type="Gene3D" id="3.40.800.20">
    <property type="entry name" value="Histone deacetylase domain"/>
    <property type="match status" value="1"/>
</dbReference>
<reference evidence="7" key="1">
    <citation type="submission" date="2020-01" db="EMBL/GenBank/DDBJ databases">
        <authorList>
            <person name="Fang Y."/>
            <person name="Sun R."/>
            <person name="Nie L."/>
            <person name="He J."/>
            <person name="Hao L."/>
            <person name="Wang L."/>
            <person name="Su S."/>
            <person name="Lv E."/>
            <person name="Zhang Z."/>
            <person name="Xie R."/>
            <person name="Liu H."/>
        </authorList>
    </citation>
    <scope>NUCLEOTIDE SEQUENCE [LARGE SCALE GENOMIC DNA]</scope>
    <source>
        <strain evidence="7">XCT-53</strain>
    </source>
</reference>
<organism evidence="6 7">
    <name type="scientific">Pannonibacter tanglangensis</name>
    <dbReference type="NCBI Taxonomy" id="2750084"/>
    <lineage>
        <taxon>Bacteria</taxon>
        <taxon>Pseudomonadati</taxon>
        <taxon>Pseudomonadota</taxon>
        <taxon>Alphaproteobacteria</taxon>
        <taxon>Hyphomicrobiales</taxon>
        <taxon>Stappiaceae</taxon>
        <taxon>Pannonibacter</taxon>
    </lineage>
</organism>
<dbReference type="GO" id="GO:0016787">
    <property type="term" value="F:hydrolase activity"/>
    <property type="evidence" value="ECO:0007669"/>
    <property type="project" value="UniProtKB-KW"/>
</dbReference>
<evidence type="ECO:0000256" key="3">
    <source>
        <dbReference type="ARBA" id="ARBA00022723"/>
    </source>
</evidence>
<dbReference type="PRINTS" id="PR01270">
    <property type="entry name" value="HDASUPER"/>
</dbReference>
<sequence length="343" mass="37792">MKTVFSLAQLAHAPELEISDGQLTPAVEIPSRAEIVRDEVIRRRIGPLWTPQDFGRAPLERVHTPDYLDFLEGFWGRWTEAGRTRDAFPYVLPVRQLRPTPTPLAIDGALGRYAFDTGTPLTAHTWEAATASANTALTAARFLREGDRAAFALCRPPGHHAAADYYGGYCFLNNAAIAAQWLRDQGTARVAILDIDYHHGNGTQSIFYDRSDVMVLNIHADPRQDYPFFLGHADETGEKAGTGYTHNWPLPLGTDWTGYAAALEEACRWLGVYSPDVLIVSLGLDTYEADPISKFRLVSDDYLRIGARLARLGKPTLFVLEGGYAVDALGLNCVNVLEGFLAG</sequence>
<keyword evidence="5" id="KW-0862">Zinc</keyword>
<dbReference type="InterPro" id="IPR023696">
    <property type="entry name" value="Ureohydrolase_dom_sf"/>
</dbReference>
<evidence type="ECO:0000256" key="2">
    <source>
        <dbReference type="ARBA" id="ARBA00005947"/>
    </source>
</evidence>
<dbReference type="CDD" id="cd10001">
    <property type="entry name" value="HDAC_classII_APAH"/>
    <property type="match status" value="1"/>
</dbReference>
<dbReference type="Proteomes" id="UP000586722">
    <property type="component" value="Unassembled WGS sequence"/>
</dbReference>